<name>A0AAU9CZZ8_9LACO</name>
<evidence type="ECO:0000313" key="3">
    <source>
        <dbReference type="EMBL" id="BDR56964.1"/>
    </source>
</evidence>
<proteinExistence type="predicted"/>
<keyword evidence="4" id="KW-1185">Reference proteome</keyword>
<dbReference type="InterPro" id="IPR004701">
    <property type="entry name" value="PTS_EIIA_man-typ"/>
</dbReference>
<keyword evidence="1" id="KW-0808">Transferase</keyword>
<evidence type="ECO:0000313" key="4">
    <source>
        <dbReference type="Proteomes" id="UP001321804"/>
    </source>
</evidence>
<dbReference type="AlphaFoldDB" id="A0AAU9CZZ8"/>
<dbReference type="Gene3D" id="3.40.50.510">
    <property type="entry name" value="Phosphotransferase system, mannose-type IIA component"/>
    <property type="match status" value="1"/>
</dbReference>
<feature type="domain" description="PTS EIIA type-4" evidence="2">
    <location>
        <begin position="1"/>
        <end position="130"/>
    </location>
</feature>
<dbReference type="EMBL" id="AP026801">
    <property type="protein sequence ID" value="BDR56964.1"/>
    <property type="molecule type" value="Genomic_DNA"/>
</dbReference>
<dbReference type="SUPFAM" id="SSF53062">
    <property type="entry name" value="PTS system fructose IIA component-like"/>
    <property type="match status" value="1"/>
</dbReference>
<accession>A0AAU9CZZ8</accession>
<dbReference type="PROSITE" id="PS51096">
    <property type="entry name" value="PTS_EIIA_TYPE_4"/>
    <property type="match status" value="1"/>
</dbReference>
<organism evidence="3 4">
    <name type="scientific">Xylocopilactobacillus apis</name>
    <dbReference type="NCBI Taxonomy" id="2932183"/>
    <lineage>
        <taxon>Bacteria</taxon>
        <taxon>Bacillati</taxon>
        <taxon>Bacillota</taxon>
        <taxon>Bacilli</taxon>
        <taxon>Lactobacillales</taxon>
        <taxon>Lactobacillaceae</taxon>
        <taxon>Xylocopilactobacillus</taxon>
    </lineage>
</organism>
<dbReference type="InterPro" id="IPR051471">
    <property type="entry name" value="Bacterial_PTS_sugar_comp"/>
</dbReference>
<sequence>MTSILVASHGHMASGIQSSIDILTGRGDEIKTIDAYVDQHDYIPEIKEFIAKSSKPCVIFTDLEGGSVNQKVVIEAAERENVFIVTQANLAVVLSVLLDGEKLTSEHLDELIKESQVKRVQIQESDDESDDDFFS</sequence>
<dbReference type="GO" id="GO:0016020">
    <property type="term" value="C:membrane"/>
    <property type="evidence" value="ECO:0007669"/>
    <property type="project" value="InterPro"/>
</dbReference>
<reference evidence="3 4" key="1">
    <citation type="journal article" date="2023" name="Microbiol. Spectr.">
        <title>Symbiosis of Carpenter Bees with Uncharacterized Lactic Acid Bacteria Showing NAD Auxotrophy.</title>
        <authorList>
            <person name="Kawasaki S."/>
            <person name="Ozawa K."/>
            <person name="Mori T."/>
            <person name="Yamamoto A."/>
            <person name="Ito M."/>
            <person name="Ohkuma M."/>
            <person name="Sakamoto M."/>
            <person name="Matsutani M."/>
        </authorList>
    </citation>
    <scope>NUCLEOTIDE SEQUENCE [LARGE SCALE GENOMIC DNA]</scope>
    <source>
        <strain evidence="3 4">KimC2</strain>
    </source>
</reference>
<dbReference type="PANTHER" id="PTHR33799:SF1">
    <property type="entry name" value="PTS SYSTEM MANNOSE-SPECIFIC EIIAB COMPONENT-RELATED"/>
    <property type="match status" value="1"/>
</dbReference>
<evidence type="ECO:0000259" key="2">
    <source>
        <dbReference type="PROSITE" id="PS51096"/>
    </source>
</evidence>
<dbReference type="KEGG" id="xak:KIMC2_15260"/>
<dbReference type="PANTHER" id="PTHR33799">
    <property type="entry name" value="PTS PERMEASE-RELATED-RELATED"/>
    <property type="match status" value="1"/>
</dbReference>
<evidence type="ECO:0000256" key="1">
    <source>
        <dbReference type="ARBA" id="ARBA00022679"/>
    </source>
</evidence>
<dbReference type="Pfam" id="PF03610">
    <property type="entry name" value="EIIA-man"/>
    <property type="match status" value="1"/>
</dbReference>
<gene>
    <name evidence="3" type="ORF">KIMC2_15260</name>
</gene>
<protein>
    <submittedName>
        <fullName evidence="3">PTS mannose transporter subunit IIA</fullName>
    </submittedName>
</protein>
<dbReference type="RefSeq" id="WP_317695607.1">
    <property type="nucleotide sequence ID" value="NZ_AP026801.1"/>
</dbReference>
<dbReference type="Proteomes" id="UP001321804">
    <property type="component" value="Chromosome"/>
</dbReference>
<dbReference type="InterPro" id="IPR036662">
    <property type="entry name" value="PTS_EIIA_man-typ_sf"/>
</dbReference>
<dbReference type="GO" id="GO:0009401">
    <property type="term" value="P:phosphoenolpyruvate-dependent sugar phosphotransferase system"/>
    <property type="evidence" value="ECO:0007669"/>
    <property type="project" value="InterPro"/>
</dbReference>
<dbReference type="GO" id="GO:0016740">
    <property type="term" value="F:transferase activity"/>
    <property type="evidence" value="ECO:0007669"/>
    <property type="project" value="UniProtKB-KW"/>
</dbReference>